<gene>
    <name evidence="2" type="ORF">SELMODRAFT_432360</name>
</gene>
<evidence type="ECO:0000313" key="2">
    <source>
        <dbReference type="EMBL" id="EFJ04497.1"/>
    </source>
</evidence>
<feature type="region of interest" description="Disordered" evidence="1">
    <location>
        <begin position="63"/>
        <end position="85"/>
    </location>
</feature>
<dbReference type="EMBL" id="GL377833">
    <property type="protein sequence ID" value="EFJ04497.1"/>
    <property type="molecule type" value="Genomic_DNA"/>
</dbReference>
<proteinExistence type="predicted"/>
<dbReference type="InterPro" id="IPR010736">
    <property type="entry name" value="SHIPPO-rpt"/>
</dbReference>
<dbReference type="KEGG" id="smo:SELMODRAFT_432360"/>
<dbReference type="InParanoid" id="D8TFS1"/>
<evidence type="ECO:0000313" key="3">
    <source>
        <dbReference type="Proteomes" id="UP000001514"/>
    </source>
</evidence>
<dbReference type="PANTHER" id="PTHR21580:SF28">
    <property type="entry name" value="BOREALIN N-TERMINAL DOMAIN-CONTAINING PROTEIN-RELATED"/>
    <property type="match status" value="1"/>
</dbReference>
<keyword evidence="3" id="KW-1185">Reference proteome</keyword>
<feature type="region of interest" description="Disordered" evidence="1">
    <location>
        <begin position="1"/>
        <end position="43"/>
    </location>
</feature>
<feature type="region of interest" description="Disordered" evidence="1">
    <location>
        <begin position="95"/>
        <end position="114"/>
    </location>
</feature>
<accession>D8TFS1</accession>
<sequence length="311" mass="34825">MEENQRPVQEARLLRASKAPDHNGTGRSGFQSKERGVRKKGLWQSRQERFQLQEKIQFISEVAVESSRTPGPGEHQDAEFQTNGPWITIKSRIPLRPKENFPGPGTYDVLSRPSSPSFSLGARHFVPEDKTENPWPGASQSPASTETRHPAREVPVPEPTSTRMEPSALVYQLSPSLARRRLHEKAIFQATPRLLHIEIFHGRSYAQRTSPSLTIYGLVKKNNEWNDFPLETRPGKVPVQKTSRSPGQGAYNVESGRSSPSFSIRGKISRERPHSPGPGAYFLPKTNQAPAFSLYGRIRGPRQDSFNSPAC</sequence>
<evidence type="ECO:0000256" key="1">
    <source>
        <dbReference type="SAM" id="MobiDB-lite"/>
    </source>
</evidence>
<feature type="region of interest" description="Disordered" evidence="1">
    <location>
        <begin position="120"/>
        <end position="163"/>
    </location>
</feature>
<organism evidence="3">
    <name type="scientific">Selaginella moellendorffii</name>
    <name type="common">Spikemoss</name>
    <dbReference type="NCBI Taxonomy" id="88036"/>
    <lineage>
        <taxon>Eukaryota</taxon>
        <taxon>Viridiplantae</taxon>
        <taxon>Streptophyta</taxon>
        <taxon>Embryophyta</taxon>
        <taxon>Tracheophyta</taxon>
        <taxon>Lycopodiopsida</taxon>
        <taxon>Selaginellales</taxon>
        <taxon>Selaginellaceae</taxon>
        <taxon>Selaginella</taxon>
    </lineage>
</organism>
<name>D8TFS1_SELML</name>
<dbReference type="Gramene" id="EFJ04497">
    <property type="protein sequence ID" value="EFJ04497"/>
    <property type="gene ID" value="SELMODRAFT_432360"/>
</dbReference>
<dbReference type="Pfam" id="PF07004">
    <property type="entry name" value="SHIPPO-rpt"/>
    <property type="match status" value="3"/>
</dbReference>
<reference evidence="2 3" key="1">
    <citation type="journal article" date="2011" name="Science">
        <title>The Selaginella genome identifies genetic changes associated with the evolution of vascular plants.</title>
        <authorList>
            <person name="Banks J.A."/>
            <person name="Nishiyama T."/>
            <person name="Hasebe M."/>
            <person name="Bowman J.L."/>
            <person name="Gribskov M."/>
            <person name="dePamphilis C."/>
            <person name="Albert V.A."/>
            <person name="Aono N."/>
            <person name="Aoyama T."/>
            <person name="Ambrose B.A."/>
            <person name="Ashton N.W."/>
            <person name="Axtell M.J."/>
            <person name="Barker E."/>
            <person name="Barker M.S."/>
            <person name="Bennetzen J.L."/>
            <person name="Bonawitz N.D."/>
            <person name="Chapple C."/>
            <person name="Cheng C."/>
            <person name="Correa L.G."/>
            <person name="Dacre M."/>
            <person name="DeBarry J."/>
            <person name="Dreyer I."/>
            <person name="Elias M."/>
            <person name="Engstrom E.M."/>
            <person name="Estelle M."/>
            <person name="Feng L."/>
            <person name="Finet C."/>
            <person name="Floyd S.K."/>
            <person name="Frommer W.B."/>
            <person name="Fujita T."/>
            <person name="Gramzow L."/>
            <person name="Gutensohn M."/>
            <person name="Harholt J."/>
            <person name="Hattori M."/>
            <person name="Heyl A."/>
            <person name="Hirai T."/>
            <person name="Hiwatashi Y."/>
            <person name="Ishikawa M."/>
            <person name="Iwata M."/>
            <person name="Karol K.G."/>
            <person name="Koehler B."/>
            <person name="Kolukisaoglu U."/>
            <person name="Kubo M."/>
            <person name="Kurata T."/>
            <person name="Lalonde S."/>
            <person name="Li K."/>
            <person name="Li Y."/>
            <person name="Litt A."/>
            <person name="Lyons E."/>
            <person name="Manning G."/>
            <person name="Maruyama T."/>
            <person name="Michael T.P."/>
            <person name="Mikami K."/>
            <person name="Miyazaki S."/>
            <person name="Morinaga S."/>
            <person name="Murata T."/>
            <person name="Mueller-Roeber B."/>
            <person name="Nelson D.R."/>
            <person name="Obara M."/>
            <person name="Oguri Y."/>
            <person name="Olmstead R.G."/>
            <person name="Onodera N."/>
            <person name="Petersen B.L."/>
            <person name="Pils B."/>
            <person name="Prigge M."/>
            <person name="Rensing S.A."/>
            <person name="Riano-Pachon D.M."/>
            <person name="Roberts A.W."/>
            <person name="Sato Y."/>
            <person name="Scheller H.V."/>
            <person name="Schulz B."/>
            <person name="Schulz C."/>
            <person name="Shakirov E.V."/>
            <person name="Shibagaki N."/>
            <person name="Shinohara N."/>
            <person name="Shippen D.E."/>
            <person name="Soerensen I."/>
            <person name="Sotooka R."/>
            <person name="Sugimoto N."/>
            <person name="Sugita M."/>
            <person name="Sumikawa N."/>
            <person name="Tanurdzic M."/>
            <person name="Theissen G."/>
            <person name="Ulvskov P."/>
            <person name="Wakazuki S."/>
            <person name="Weng J.K."/>
            <person name="Willats W.W."/>
            <person name="Wipf D."/>
            <person name="Wolf P.G."/>
            <person name="Yang L."/>
            <person name="Zimmer A.D."/>
            <person name="Zhu Q."/>
            <person name="Mitros T."/>
            <person name="Hellsten U."/>
            <person name="Loque D."/>
            <person name="Otillar R."/>
            <person name="Salamov A."/>
            <person name="Schmutz J."/>
            <person name="Shapiro H."/>
            <person name="Lindquist E."/>
            <person name="Lucas S."/>
            <person name="Rokhsar D."/>
            <person name="Grigoriev I.V."/>
        </authorList>
    </citation>
    <scope>NUCLEOTIDE SEQUENCE [LARGE SCALE GENOMIC DNA]</scope>
</reference>
<dbReference type="AlphaFoldDB" id="D8TFS1"/>
<dbReference type="PANTHER" id="PTHR21580">
    <property type="entry name" value="SHIPPO-1-RELATED"/>
    <property type="match status" value="1"/>
</dbReference>
<dbReference type="HOGENOM" id="CLU_895452_0_0_1"/>
<feature type="region of interest" description="Disordered" evidence="1">
    <location>
        <begin position="232"/>
        <end position="285"/>
    </location>
</feature>
<protein>
    <submittedName>
        <fullName evidence="2">Uncharacterized protein</fullName>
    </submittedName>
</protein>
<dbReference type="Proteomes" id="UP000001514">
    <property type="component" value="Unassembled WGS sequence"/>
</dbReference>
<dbReference type="InterPro" id="IPR051291">
    <property type="entry name" value="CIMAP"/>
</dbReference>